<feature type="domain" description="Putative Flp pilus-assembly TadG-like N-terminal" evidence="1">
    <location>
        <begin position="16"/>
        <end position="62"/>
    </location>
</feature>
<name>A0AA49FLQ7_9PROT</name>
<accession>A0AA49FLQ7</accession>
<dbReference type="Proteomes" id="UP001234916">
    <property type="component" value="Chromosome"/>
</dbReference>
<gene>
    <name evidence="2" type="ORF">OHM77_00345</name>
</gene>
<sequence>MRRPAKAGGFRARQRGAIGFFGVLNLLLALIFTAMAVDAGRLWFERRKVQAVADIAALEAARNLGCGGNPGNALAAAQAAADRNGFTGDLSVAVGGLTTVDGLRQFNTDTSNESAHVVATKPVPASLVLGGLFGQTTRMSAEATARAEPAHATFSAGSYLARVSATDKDANLLSALLGSLLGSSLSLDVLSYQGLASTEVNLLQLVKASASVGTVEELLAADLTVADVIGLTATALGQQGVVDASVTAAMQNLLTATVNNLDVRLGEVLDVSMPGSDAAAKVGINVFDLITTTILVANKERAVSLPSLSVNLGGLLNINVSVDIISPPQIAVGPPGRDAATGLWCTQARTAQLGVTASVVANVLGLANIDLGLGVQLAQGEAHLETLDLTPGATQAVIGATPGIAALNLTNAAGSGPAMIKLLGLTIATIAPLDLSIQPPSPTDLVFPIDSPVAEHLPTATQSVSSSIGSSLESALSNPDLIHIELLPDSLGPLLDLLLGLLGLDLNDLLGDLLSEVLAPLLGFIGGAVLDPLLKLLGIQLGGLDVTIQNIQYNGGARLVI</sequence>
<dbReference type="InterPro" id="IPR028087">
    <property type="entry name" value="Tad_N"/>
</dbReference>
<dbReference type="KEGG" id="npv:OHM77_00345"/>
<proteinExistence type="predicted"/>
<evidence type="ECO:0000259" key="1">
    <source>
        <dbReference type="Pfam" id="PF13400"/>
    </source>
</evidence>
<dbReference type="Pfam" id="PF13400">
    <property type="entry name" value="Tad"/>
    <property type="match status" value="1"/>
</dbReference>
<reference evidence="2" key="1">
    <citation type="journal article" date="2023" name="Nat. Microbiol.">
        <title>Enrichment and characterization of a nitric oxide-reducing microbial community in a continuous bioreactor.</title>
        <authorList>
            <person name="Garrido-Amador P."/>
            <person name="Stortenbeker N."/>
            <person name="Wessels H.J.C.T."/>
            <person name="Speth D.R."/>
            <person name="Garcia-Heredia I."/>
            <person name="Kartal B."/>
        </authorList>
    </citation>
    <scope>NUCLEOTIDE SEQUENCE</scope>
    <source>
        <strain evidence="2">MAG1</strain>
    </source>
</reference>
<organism evidence="2">
    <name type="scientific">Candidatus Nitricoxidivorans perseverans</name>
    <dbReference type="NCBI Taxonomy" id="2975601"/>
    <lineage>
        <taxon>Bacteria</taxon>
        <taxon>Pseudomonadati</taxon>
        <taxon>Pseudomonadota</taxon>
        <taxon>Betaproteobacteria</taxon>
        <taxon>Nitrosomonadales</taxon>
        <taxon>Sterolibacteriaceae</taxon>
        <taxon>Candidatus Nitricoxidivorans</taxon>
    </lineage>
</organism>
<dbReference type="AlphaFoldDB" id="A0AA49FLQ7"/>
<protein>
    <submittedName>
        <fullName evidence="2">Pilus assembly protein TadG-related protein</fullName>
    </submittedName>
</protein>
<dbReference type="EMBL" id="CP107246">
    <property type="protein sequence ID" value="WIM05770.1"/>
    <property type="molecule type" value="Genomic_DNA"/>
</dbReference>
<evidence type="ECO:0000313" key="2">
    <source>
        <dbReference type="EMBL" id="WIM05770.1"/>
    </source>
</evidence>